<keyword evidence="1 3" id="KW-0808">Transferase</keyword>
<comment type="catalytic activity">
    <reaction evidence="3">
        <text>carboxy-S-adenosyl-L-methionine + 5-hydroxyuridine(34) in tRNA = 5-carboxymethoxyuridine(34) in tRNA + S-adenosyl-L-homocysteine + H(+)</text>
        <dbReference type="Rhea" id="RHEA:52848"/>
        <dbReference type="Rhea" id="RHEA-COMP:13381"/>
        <dbReference type="Rhea" id="RHEA-COMP:13383"/>
        <dbReference type="ChEBI" id="CHEBI:15378"/>
        <dbReference type="ChEBI" id="CHEBI:57856"/>
        <dbReference type="ChEBI" id="CHEBI:134278"/>
        <dbReference type="ChEBI" id="CHEBI:136877"/>
        <dbReference type="ChEBI" id="CHEBI:136879"/>
    </reaction>
</comment>
<name>A0ABX8XH77_SHEPU</name>
<feature type="binding site" evidence="3">
    <location>
        <position position="200"/>
    </location>
    <ligand>
        <name>carboxy-S-adenosyl-L-methionine</name>
        <dbReference type="ChEBI" id="CHEBI:134278"/>
    </ligand>
</feature>
<comment type="subunit">
    <text evidence="3">Homotetramer.</text>
</comment>
<dbReference type="PANTHER" id="PTHR43464:SF95">
    <property type="entry name" value="TRNA U34 CARBOXYMETHYLTRANSFERASE"/>
    <property type="match status" value="1"/>
</dbReference>
<evidence type="ECO:0000313" key="4">
    <source>
        <dbReference type="EMBL" id="QYX74600.1"/>
    </source>
</evidence>
<feature type="binding site" evidence="3">
    <location>
        <position position="105"/>
    </location>
    <ligand>
        <name>carboxy-S-adenosyl-L-methionine</name>
        <dbReference type="ChEBI" id="CHEBI:134278"/>
    </ligand>
</feature>
<feature type="binding site" evidence="3">
    <location>
        <position position="315"/>
    </location>
    <ligand>
        <name>carboxy-S-adenosyl-L-methionine</name>
        <dbReference type="ChEBI" id="CHEBI:134278"/>
    </ligand>
</feature>
<comment type="similarity">
    <text evidence="3">Belongs to the class I-like SAM-binding methyltransferase superfamily. CmoB family.</text>
</comment>
<organism evidence="4 5">
    <name type="scientific">Shewanella putrefaciens</name>
    <name type="common">Pseudomonas putrefaciens</name>
    <dbReference type="NCBI Taxonomy" id="24"/>
    <lineage>
        <taxon>Bacteria</taxon>
        <taxon>Pseudomonadati</taxon>
        <taxon>Pseudomonadota</taxon>
        <taxon>Gammaproteobacteria</taxon>
        <taxon>Alteromonadales</taxon>
        <taxon>Shewanellaceae</taxon>
        <taxon>Shewanella</taxon>
    </lineage>
</organism>
<dbReference type="HAMAP" id="MF_01590">
    <property type="entry name" value="tRNA_carboxymethyltr_CmoB"/>
    <property type="match status" value="1"/>
</dbReference>
<dbReference type="NCBIfam" id="TIGR00452">
    <property type="entry name" value="tRNA 5-methoxyuridine(34)/uridine 5-oxyacetic acid(34) synthase CmoB"/>
    <property type="match status" value="1"/>
</dbReference>
<sequence>MISFSSFYQQIADSNLQHWLETLPSILGKWQRDHKHGNLPKWEKVLNKLHYPAPDQLDFVDSVTVGSGEQLSPGEKEKLENLLRLFMPWRKGPFHIHGIHIDTEWRSDWKWDRVKQHVSPLKNRTVLDVGCGSGYHMWRMLGAGAKRVVGIDPSPLFLCQFEAVKRLAGAHHPVHLLPLGIEELPPLDAFDTVFSMGVLYHRRSPIDHLLQLRDQLRTGGELVLETLVIDGDENAVLVPQDRYGKMNNVWFIPSVAALMLWLKKCDFTDIRCVDTDVTALAEQRRTDWMPNESLLEYLDPTDITKTIEGYPAPKRATIIAIKNQPNQETVNG</sequence>
<dbReference type="Proteomes" id="UP000827084">
    <property type="component" value="Chromosome"/>
</dbReference>
<comment type="function">
    <text evidence="3">Catalyzes carboxymethyl transfer from carboxy-S-adenosyl-L-methionine (Cx-SAM) to 5-hydroxyuridine (ho5U) to form 5-carboxymethoxyuridine (cmo5U) at position 34 in tRNAs.</text>
</comment>
<dbReference type="EC" id="2.5.1.-" evidence="3"/>
<feature type="binding site" evidence="3">
    <location>
        <position position="196"/>
    </location>
    <ligand>
        <name>carboxy-S-adenosyl-L-methionine</name>
        <dbReference type="ChEBI" id="CHEBI:134278"/>
    </ligand>
</feature>
<dbReference type="GeneID" id="67443501"/>
<evidence type="ECO:0000256" key="2">
    <source>
        <dbReference type="ARBA" id="ARBA00022694"/>
    </source>
</evidence>
<dbReference type="Pfam" id="PF08003">
    <property type="entry name" value="Methyltransf_9"/>
    <property type="match status" value="1"/>
</dbReference>
<gene>
    <name evidence="3 4" type="primary">cmoB</name>
    <name evidence="4" type="ORF">K3G22_09535</name>
</gene>
<evidence type="ECO:0000256" key="3">
    <source>
        <dbReference type="HAMAP-Rule" id="MF_01590"/>
    </source>
</evidence>
<proteinExistence type="inferred from homology"/>
<dbReference type="InterPro" id="IPR010017">
    <property type="entry name" value="CmoB"/>
</dbReference>
<dbReference type="EMBL" id="CP080635">
    <property type="protein sequence ID" value="QYX74600.1"/>
    <property type="molecule type" value="Genomic_DNA"/>
</dbReference>
<dbReference type="GO" id="GO:0016740">
    <property type="term" value="F:transferase activity"/>
    <property type="evidence" value="ECO:0007669"/>
    <property type="project" value="UniProtKB-KW"/>
</dbReference>
<keyword evidence="5" id="KW-1185">Reference proteome</keyword>
<dbReference type="InterPro" id="IPR029063">
    <property type="entry name" value="SAM-dependent_MTases_sf"/>
</dbReference>
<dbReference type="Gene3D" id="3.40.50.150">
    <property type="entry name" value="Vaccinia Virus protein VP39"/>
    <property type="match status" value="1"/>
</dbReference>
<dbReference type="RefSeq" id="WP_025007653.1">
    <property type="nucleotide sequence ID" value="NZ_BMPK01000003.1"/>
</dbReference>
<dbReference type="SUPFAM" id="SSF53335">
    <property type="entry name" value="S-adenosyl-L-methionine-dependent methyltransferases"/>
    <property type="match status" value="1"/>
</dbReference>
<protein>
    <recommendedName>
        <fullName evidence="3">tRNA U34 carboxymethyltransferase</fullName>
        <ecNumber evidence="3">2.5.1.-</ecNumber>
    </recommendedName>
</protein>
<evidence type="ECO:0000256" key="1">
    <source>
        <dbReference type="ARBA" id="ARBA00022679"/>
    </source>
</evidence>
<feature type="binding site" evidence="3">
    <location>
        <begin position="152"/>
        <end position="154"/>
    </location>
    <ligand>
        <name>carboxy-S-adenosyl-L-methionine</name>
        <dbReference type="ChEBI" id="CHEBI:134278"/>
    </ligand>
</feature>
<dbReference type="InterPro" id="IPR027555">
    <property type="entry name" value="Mo5U34_MeTrfas-like"/>
</dbReference>
<keyword evidence="2 3" id="KW-0819">tRNA processing</keyword>
<dbReference type="NCBIfam" id="NF011650">
    <property type="entry name" value="PRK15068.1"/>
    <property type="match status" value="1"/>
</dbReference>
<accession>A0ABX8XH77</accession>
<feature type="binding site" evidence="3">
    <location>
        <position position="110"/>
    </location>
    <ligand>
        <name>carboxy-S-adenosyl-L-methionine</name>
        <dbReference type="ChEBI" id="CHEBI:134278"/>
    </ligand>
</feature>
<feature type="binding site" evidence="3">
    <location>
        <begin position="181"/>
        <end position="182"/>
    </location>
    <ligand>
        <name>carboxy-S-adenosyl-L-methionine</name>
        <dbReference type="ChEBI" id="CHEBI:134278"/>
    </ligand>
</feature>
<dbReference type="PANTHER" id="PTHR43464">
    <property type="entry name" value="METHYLTRANSFERASE"/>
    <property type="match status" value="1"/>
</dbReference>
<feature type="binding site" evidence="3">
    <location>
        <position position="130"/>
    </location>
    <ligand>
        <name>carboxy-S-adenosyl-L-methionine</name>
        <dbReference type="ChEBI" id="CHEBI:134278"/>
    </ligand>
</feature>
<reference evidence="4 5" key="1">
    <citation type="submission" date="2021-08" db="EMBL/GenBank/DDBJ databases">
        <title>Shewanella putrefaciens YZ-J, complete genome.</title>
        <authorList>
            <person name="Yi Z."/>
        </authorList>
    </citation>
    <scope>NUCLEOTIDE SEQUENCE [LARGE SCALE GENOMIC DNA]</scope>
    <source>
        <strain evidence="4 5">YZ-J</strain>
    </source>
</reference>
<evidence type="ECO:0000313" key="5">
    <source>
        <dbReference type="Proteomes" id="UP000827084"/>
    </source>
</evidence>
<dbReference type="CDD" id="cd02440">
    <property type="entry name" value="AdoMet_MTases"/>
    <property type="match status" value="1"/>
</dbReference>
<feature type="binding site" evidence="3">
    <location>
        <position position="91"/>
    </location>
    <ligand>
        <name>carboxy-S-adenosyl-L-methionine</name>
        <dbReference type="ChEBI" id="CHEBI:134278"/>
    </ligand>
</feature>